<dbReference type="Pfam" id="PF17683">
    <property type="entry name" value="TFIIF_beta_N"/>
    <property type="match status" value="1"/>
</dbReference>
<feature type="domain" description="TFIIF beta subunit N-terminal" evidence="9">
    <location>
        <begin position="72"/>
        <end position="240"/>
    </location>
</feature>
<dbReference type="InterPro" id="IPR003196">
    <property type="entry name" value="TFIIF_beta"/>
</dbReference>
<feature type="compositionally biased region" description="Basic and acidic residues" evidence="7">
    <location>
        <begin position="377"/>
        <end position="387"/>
    </location>
</feature>
<evidence type="ECO:0000259" key="8">
    <source>
        <dbReference type="Pfam" id="PF02270"/>
    </source>
</evidence>
<evidence type="ECO:0000256" key="4">
    <source>
        <dbReference type="ARBA" id="ARBA00023125"/>
    </source>
</evidence>
<dbReference type="InterPro" id="IPR036388">
    <property type="entry name" value="WH-like_DNA-bd_sf"/>
</dbReference>
<dbReference type="Pfam" id="PF02270">
    <property type="entry name" value="TFIIF_beta"/>
    <property type="match status" value="1"/>
</dbReference>
<keyword evidence="3" id="KW-0805">Transcription regulation</keyword>
<sequence length="401" mass="45650">MDPSMSTKSPIKKIVKDEHSSSLNKANTAQKNGGMSIKNEGSEEPDHTLLSDPEDYLEENESLDMNLTHGGQKVWLVKLPRYLAEKWTKRESLHGQQLGHVKIRQNNNGGDSSGGTPTGGSDQKKKLEVKLVLNDSEHNQDIPREYDLSILNTQVHNSYVFSEENLKRFRQEVTEMGDMPDQPQLKDLDPDESLRPAKYYRVEKNGPDGEAQSQAVPFVKTIPKKTNLVGKIVHDCQIVPSKSDSKYAQMLMKRQNMPLTKERPKVTFLNEIPGVVQSSAGPSLTGKSTSMFLKSNPQKSKNEGRAIRMPKKDLLDLLFRLFEEYEYWSIKGLKERTKQPETYLKESLESIANLIKKGPYTSKYHLKPEYRRLRDAERAAKLGNDDDKKDEDDDDDMEDVI</sequence>
<evidence type="ECO:0000313" key="11">
    <source>
        <dbReference type="Proteomes" id="UP000825434"/>
    </source>
</evidence>
<dbReference type="InterPro" id="IPR011039">
    <property type="entry name" value="TFIIF_interaction"/>
</dbReference>
<evidence type="ECO:0000313" key="10">
    <source>
        <dbReference type="EMBL" id="QWU87236.1"/>
    </source>
</evidence>
<evidence type="ECO:0000256" key="2">
    <source>
        <dbReference type="ARBA" id="ARBA00009543"/>
    </source>
</evidence>
<evidence type="ECO:0000256" key="7">
    <source>
        <dbReference type="SAM" id="MobiDB-lite"/>
    </source>
</evidence>
<dbReference type="InterPro" id="IPR036390">
    <property type="entry name" value="WH_DNA-bd_sf"/>
</dbReference>
<dbReference type="PANTHER" id="PTHR10445:SF0">
    <property type="entry name" value="GENERAL TRANSCRIPTION FACTOR IIF SUBUNIT 2"/>
    <property type="match status" value="1"/>
</dbReference>
<feature type="compositionally biased region" description="Polar residues" evidence="7">
    <location>
        <begin position="21"/>
        <end position="33"/>
    </location>
</feature>
<dbReference type="Gene3D" id="1.10.10.10">
    <property type="entry name" value="Winged helix-like DNA-binding domain superfamily/Winged helix DNA-binding domain"/>
    <property type="match status" value="1"/>
</dbReference>
<protein>
    <recommendedName>
        <fullName evidence="12">Transcription initiation factor IIF subunit beta</fullName>
    </recommendedName>
</protein>
<dbReference type="Proteomes" id="UP000825434">
    <property type="component" value="Chromosome 2"/>
</dbReference>
<feature type="region of interest" description="Disordered" evidence="7">
    <location>
        <begin position="91"/>
        <end position="125"/>
    </location>
</feature>
<dbReference type="EMBL" id="CP076662">
    <property type="protein sequence ID" value="QWU87236.1"/>
    <property type="molecule type" value="Genomic_DNA"/>
</dbReference>
<dbReference type="InterPro" id="IPR040504">
    <property type="entry name" value="TFIIF_beta_N"/>
</dbReference>
<evidence type="ECO:0000256" key="5">
    <source>
        <dbReference type="ARBA" id="ARBA00023163"/>
    </source>
</evidence>
<dbReference type="InterPro" id="IPR040450">
    <property type="entry name" value="TFIIF_beta_HTH"/>
</dbReference>
<feature type="region of interest" description="Disordered" evidence="7">
    <location>
        <begin position="1"/>
        <end position="51"/>
    </location>
</feature>
<name>A0ABX8I955_9ASCO</name>
<organism evidence="10 11">
    <name type="scientific">Candidozyma haemuli</name>
    <dbReference type="NCBI Taxonomy" id="45357"/>
    <lineage>
        <taxon>Eukaryota</taxon>
        <taxon>Fungi</taxon>
        <taxon>Dikarya</taxon>
        <taxon>Ascomycota</taxon>
        <taxon>Saccharomycotina</taxon>
        <taxon>Pichiomycetes</taxon>
        <taxon>Metschnikowiaceae</taxon>
        <taxon>Candidozyma</taxon>
    </lineage>
</organism>
<keyword evidence="6" id="KW-0539">Nucleus</keyword>
<feature type="region of interest" description="Disordered" evidence="7">
    <location>
        <begin position="377"/>
        <end position="401"/>
    </location>
</feature>
<accession>A0ABX8I955</accession>
<dbReference type="PANTHER" id="PTHR10445">
    <property type="entry name" value="GENERAL TRANSCRIPTION FACTOR IIF SUBUNIT 2"/>
    <property type="match status" value="1"/>
</dbReference>
<dbReference type="SUPFAM" id="SSF46785">
    <property type="entry name" value="Winged helix' DNA-binding domain"/>
    <property type="match status" value="1"/>
</dbReference>
<evidence type="ECO:0000259" key="9">
    <source>
        <dbReference type="Pfam" id="PF17683"/>
    </source>
</evidence>
<feature type="compositionally biased region" description="Acidic residues" evidence="7">
    <location>
        <begin position="388"/>
        <end position="401"/>
    </location>
</feature>
<proteinExistence type="inferred from homology"/>
<dbReference type="CDD" id="cd07980">
    <property type="entry name" value="TFIIF_beta"/>
    <property type="match status" value="1"/>
</dbReference>
<comment type="similarity">
    <text evidence="2">Belongs to the TFIIF beta subunit family.</text>
</comment>
<evidence type="ECO:0000256" key="1">
    <source>
        <dbReference type="ARBA" id="ARBA00004123"/>
    </source>
</evidence>
<keyword evidence="11" id="KW-1185">Reference proteome</keyword>
<reference evidence="10 11" key="1">
    <citation type="submission" date="2021-06" db="EMBL/GenBank/DDBJ databases">
        <title>Candida outbreak in Lebanon.</title>
        <authorList>
            <person name="Finianos M."/>
        </authorList>
    </citation>
    <scope>NUCLEOTIDE SEQUENCE [LARGE SCALE GENOMIC DNA]</scope>
    <source>
        <strain evidence="10">CA3LBN</strain>
    </source>
</reference>
<evidence type="ECO:0000256" key="6">
    <source>
        <dbReference type="ARBA" id="ARBA00023242"/>
    </source>
</evidence>
<dbReference type="SUPFAM" id="SSF50916">
    <property type="entry name" value="Rap30/74 interaction domains"/>
    <property type="match status" value="1"/>
</dbReference>
<feature type="compositionally biased region" description="Basic and acidic residues" evidence="7">
    <location>
        <begin position="40"/>
        <end position="49"/>
    </location>
</feature>
<keyword evidence="5" id="KW-0804">Transcription</keyword>
<evidence type="ECO:0008006" key="12">
    <source>
        <dbReference type="Google" id="ProtNLM"/>
    </source>
</evidence>
<comment type="subcellular location">
    <subcellularLocation>
        <location evidence="1">Nucleus</location>
    </subcellularLocation>
</comment>
<feature type="domain" description="TFIIF beta subunit HTH" evidence="8">
    <location>
        <begin position="307"/>
        <end position="371"/>
    </location>
</feature>
<gene>
    <name evidence="10" type="ORF">CA3LBN_001501</name>
</gene>
<evidence type="ECO:0000256" key="3">
    <source>
        <dbReference type="ARBA" id="ARBA00023015"/>
    </source>
</evidence>
<keyword evidence="4" id="KW-0238">DNA-binding</keyword>